<reference evidence="2" key="1">
    <citation type="journal article" date="2019" name="Int. J. Syst. Evol. Microbiol.">
        <title>The Global Catalogue of Microorganisms (GCM) 10K type strain sequencing project: providing services to taxonomists for standard genome sequencing and annotation.</title>
        <authorList>
            <consortium name="The Broad Institute Genomics Platform"/>
            <consortium name="The Broad Institute Genome Sequencing Center for Infectious Disease"/>
            <person name="Wu L."/>
            <person name="Ma J."/>
        </authorList>
    </citation>
    <scope>NUCLEOTIDE SEQUENCE [LARGE SCALE GENOMIC DNA]</scope>
    <source>
        <strain evidence="2">JCM 31486</strain>
    </source>
</reference>
<organism evidence="1 2">
    <name type="scientific">Kibdelosporangium lantanae</name>
    <dbReference type="NCBI Taxonomy" id="1497396"/>
    <lineage>
        <taxon>Bacteria</taxon>
        <taxon>Bacillati</taxon>
        <taxon>Actinomycetota</taxon>
        <taxon>Actinomycetes</taxon>
        <taxon>Pseudonocardiales</taxon>
        <taxon>Pseudonocardiaceae</taxon>
        <taxon>Kibdelosporangium</taxon>
    </lineage>
</organism>
<dbReference type="EMBL" id="JBHTIS010001262">
    <property type="protein sequence ID" value="MFD1047809.1"/>
    <property type="molecule type" value="Genomic_DNA"/>
</dbReference>
<dbReference type="InterPro" id="IPR019587">
    <property type="entry name" value="Polyketide_cyclase/dehydratase"/>
</dbReference>
<dbReference type="Pfam" id="PF10604">
    <property type="entry name" value="Polyketide_cyc2"/>
    <property type="match status" value="1"/>
</dbReference>
<dbReference type="SUPFAM" id="SSF55961">
    <property type="entry name" value="Bet v1-like"/>
    <property type="match status" value="1"/>
</dbReference>
<dbReference type="Gene3D" id="3.30.530.20">
    <property type="match status" value="1"/>
</dbReference>
<feature type="non-terminal residue" evidence="1">
    <location>
        <position position="125"/>
    </location>
</feature>
<gene>
    <name evidence="1" type="ORF">ACFQ1S_20850</name>
</gene>
<evidence type="ECO:0000313" key="2">
    <source>
        <dbReference type="Proteomes" id="UP001597045"/>
    </source>
</evidence>
<dbReference type="Proteomes" id="UP001597045">
    <property type="component" value="Unassembled WGS sequence"/>
</dbReference>
<proteinExistence type="predicted"/>
<sequence length="125" mass="14448">MRSEYVEVRTVVSHPPSRVWEVVGDPELYPRYVRGLSWCERVTPNWGRGARYLLRVERDDEIEVLIYRHDEHLVWSSVGARSHRVSIKLRETKRGGTEISVLLTLLASDGALPIGETPARKRIEE</sequence>
<evidence type="ECO:0000313" key="1">
    <source>
        <dbReference type="EMBL" id="MFD1047809.1"/>
    </source>
</evidence>
<comment type="caution">
    <text evidence="1">The sequence shown here is derived from an EMBL/GenBank/DDBJ whole genome shotgun (WGS) entry which is preliminary data.</text>
</comment>
<keyword evidence="2" id="KW-1185">Reference proteome</keyword>
<protein>
    <submittedName>
        <fullName evidence="1">SRPBCC family protein</fullName>
    </submittedName>
</protein>
<name>A0ABW3MDN3_9PSEU</name>
<accession>A0ABW3MDN3</accession>
<dbReference type="InterPro" id="IPR023393">
    <property type="entry name" value="START-like_dom_sf"/>
</dbReference>